<organism evidence="1 2">
    <name type="scientific">Panicum virgatum</name>
    <name type="common">Blackwell switchgrass</name>
    <dbReference type="NCBI Taxonomy" id="38727"/>
    <lineage>
        <taxon>Eukaryota</taxon>
        <taxon>Viridiplantae</taxon>
        <taxon>Streptophyta</taxon>
        <taxon>Embryophyta</taxon>
        <taxon>Tracheophyta</taxon>
        <taxon>Spermatophyta</taxon>
        <taxon>Magnoliopsida</taxon>
        <taxon>Liliopsida</taxon>
        <taxon>Poales</taxon>
        <taxon>Poaceae</taxon>
        <taxon>PACMAD clade</taxon>
        <taxon>Panicoideae</taxon>
        <taxon>Panicodae</taxon>
        <taxon>Paniceae</taxon>
        <taxon>Panicinae</taxon>
        <taxon>Panicum</taxon>
        <taxon>Panicum sect. Hiantes</taxon>
    </lineage>
</organism>
<dbReference type="PANTHER" id="PTHR46328:SF34">
    <property type="entry name" value="PROTEIN FAR1-RELATED SEQUENCE 5-LIKE"/>
    <property type="match status" value="1"/>
</dbReference>
<evidence type="ECO:0008006" key="3">
    <source>
        <dbReference type="Google" id="ProtNLM"/>
    </source>
</evidence>
<protein>
    <recommendedName>
        <fullName evidence="3">Protein FAR1-RELATED SEQUENCE</fullName>
    </recommendedName>
</protein>
<gene>
    <name evidence="1" type="ORF">PVAP13_5KG089383</name>
</gene>
<reference evidence="1" key="1">
    <citation type="submission" date="2020-05" db="EMBL/GenBank/DDBJ databases">
        <title>WGS assembly of Panicum virgatum.</title>
        <authorList>
            <person name="Lovell J.T."/>
            <person name="Jenkins J."/>
            <person name="Shu S."/>
            <person name="Juenger T.E."/>
            <person name="Schmutz J."/>
        </authorList>
    </citation>
    <scope>NUCLEOTIDE SEQUENCE</scope>
    <source>
        <strain evidence="1">AP13</strain>
    </source>
</reference>
<comment type="caution">
    <text evidence="1">The sequence shown here is derived from an EMBL/GenBank/DDBJ whole genome shotgun (WGS) entry which is preliminary data.</text>
</comment>
<dbReference type="AlphaFoldDB" id="A0A8T0SFY8"/>
<name>A0A8T0SFY8_PANVG</name>
<sequence>MAGGPHEDESATVTLSHPMPLFVPNVHDGVHGCLGDKGQQITQVVQSTESITAEAILNETPDEAADKVTQTLIVPEIGMSFESEKAAFDMYNTYAGKVGFSIRKSDTKKREDGTVSNKHIVCSSQGY</sequence>
<dbReference type="EMBL" id="CM029045">
    <property type="protein sequence ID" value="KAG2595546.1"/>
    <property type="molecule type" value="Genomic_DNA"/>
</dbReference>
<proteinExistence type="predicted"/>
<evidence type="ECO:0000313" key="1">
    <source>
        <dbReference type="EMBL" id="KAG2595546.1"/>
    </source>
</evidence>
<dbReference type="PANTHER" id="PTHR46328">
    <property type="entry name" value="FAR-RED IMPAIRED RESPONSIVE (FAR1) FAMILY PROTEIN-RELATED"/>
    <property type="match status" value="1"/>
</dbReference>
<keyword evidence="2" id="KW-1185">Reference proteome</keyword>
<evidence type="ECO:0000313" key="2">
    <source>
        <dbReference type="Proteomes" id="UP000823388"/>
    </source>
</evidence>
<accession>A0A8T0SFY8</accession>
<dbReference type="Proteomes" id="UP000823388">
    <property type="component" value="Chromosome 5K"/>
</dbReference>